<proteinExistence type="predicted"/>
<sequence>MCDRQLFAGRLADVGQRRKPVAAAVGSRPTIPRLAPAELKTLSFSGLELRVLTISDEPWFVAADVIKAIYGPTNSNSMPYNILSPDERSYTNRIDVGLAPGRKMVSISKSGLYKLIARSDKPEARKFQDWVTRDVFPLPPSRTDRPSPIAGTWLPSSARNIATFSNPSTDWNVVQVSLR</sequence>
<dbReference type="EMBL" id="CP146275">
    <property type="protein sequence ID" value="WWT34516.1"/>
    <property type="molecule type" value="Genomic_DNA"/>
</dbReference>
<keyword evidence="3" id="KW-1185">Reference proteome</keyword>
<reference evidence="2 3" key="1">
    <citation type="submission" date="2024-02" db="EMBL/GenBank/DDBJ databases">
        <title>Complete genome sequence of Pelagibacterium nitratireducens ZH15.</title>
        <authorList>
            <person name="Zhao L.H."/>
        </authorList>
    </citation>
    <scope>NUCLEOTIDE SEQUENCE [LARGE SCALE GENOMIC DNA]</scope>
    <source>
        <strain evidence="2 3">ZH15</strain>
    </source>
</reference>
<dbReference type="SMART" id="SM01040">
    <property type="entry name" value="Bro-N"/>
    <property type="match status" value="1"/>
</dbReference>
<gene>
    <name evidence="2" type="ORF">V6617_08645</name>
</gene>
<dbReference type="PROSITE" id="PS51750">
    <property type="entry name" value="BRO_N"/>
    <property type="match status" value="1"/>
</dbReference>
<evidence type="ECO:0000313" key="3">
    <source>
        <dbReference type="Proteomes" id="UP001369958"/>
    </source>
</evidence>
<dbReference type="Proteomes" id="UP001369958">
    <property type="component" value="Chromosome"/>
</dbReference>
<organism evidence="2 3">
    <name type="scientific">Pelagibacterium nitratireducens</name>
    <dbReference type="NCBI Taxonomy" id="1046114"/>
    <lineage>
        <taxon>Bacteria</taxon>
        <taxon>Pseudomonadati</taxon>
        <taxon>Pseudomonadota</taxon>
        <taxon>Alphaproteobacteria</taxon>
        <taxon>Hyphomicrobiales</taxon>
        <taxon>Devosiaceae</taxon>
        <taxon>Pelagibacterium</taxon>
    </lineage>
</organism>
<dbReference type="InterPro" id="IPR003497">
    <property type="entry name" value="BRO_N_domain"/>
</dbReference>
<dbReference type="PANTHER" id="PTHR36180:SF2">
    <property type="entry name" value="BRO FAMILY PROTEIN"/>
    <property type="match status" value="1"/>
</dbReference>
<feature type="domain" description="Bro-N" evidence="1">
    <location>
        <begin position="36"/>
        <end position="143"/>
    </location>
</feature>
<evidence type="ECO:0000259" key="1">
    <source>
        <dbReference type="PROSITE" id="PS51750"/>
    </source>
</evidence>
<name>A0ABZ2I3Z8_9HYPH</name>
<protein>
    <submittedName>
        <fullName evidence="2">BRO family protein</fullName>
    </submittedName>
</protein>
<dbReference type="Pfam" id="PF02498">
    <property type="entry name" value="Bro-N"/>
    <property type="match status" value="1"/>
</dbReference>
<dbReference type="PANTHER" id="PTHR36180">
    <property type="entry name" value="DNA-BINDING PROTEIN-RELATED-RELATED"/>
    <property type="match status" value="1"/>
</dbReference>
<accession>A0ABZ2I3Z8</accession>
<dbReference type="RefSeq" id="WP_338610457.1">
    <property type="nucleotide sequence ID" value="NZ_CP146275.1"/>
</dbReference>
<evidence type="ECO:0000313" key="2">
    <source>
        <dbReference type="EMBL" id="WWT34516.1"/>
    </source>
</evidence>